<proteinExistence type="predicted"/>
<organism evidence="1">
    <name type="scientific">marine sediment metagenome</name>
    <dbReference type="NCBI Taxonomy" id="412755"/>
    <lineage>
        <taxon>unclassified sequences</taxon>
        <taxon>metagenomes</taxon>
        <taxon>ecological metagenomes</taxon>
    </lineage>
</organism>
<protein>
    <submittedName>
        <fullName evidence="1">Uncharacterized protein</fullName>
    </submittedName>
</protein>
<dbReference type="EMBL" id="LAZR01062295">
    <property type="protein sequence ID" value="KKK61825.1"/>
    <property type="molecule type" value="Genomic_DNA"/>
</dbReference>
<comment type="caution">
    <text evidence="1">The sequence shown here is derived from an EMBL/GenBank/DDBJ whole genome shotgun (WGS) entry which is preliminary data.</text>
</comment>
<evidence type="ECO:0000313" key="1">
    <source>
        <dbReference type="EMBL" id="KKK61825.1"/>
    </source>
</evidence>
<gene>
    <name evidence="1" type="ORF">LCGC14_3010450</name>
</gene>
<sequence length="113" mass="11354">ALAAVGYLDTKNPGIAVSGEKRLYGRDENGAIVSSVHLKRDGSISMSTGAGSFEMRADGTVIINGLEISPNGEIKTAAGIVLGTHTHLPGLYLGDADVPVAGPVTGTSGVPVP</sequence>
<name>A0A0F8XL54_9ZZZZ</name>
<accession>A0A0F8XL54</accession>
<reference evidence="1" key="1">
    <citation type="journal article" date="2015" name="Nature">
        <title>Complex archaea that bridge the gap between prokaryotes and eukaryotes.</title>
        <authorList>
            <person name="Spang A."/>
            <person name="Saw J.H."/>
            <person name="Jorgensen S.L."/>
            <person name="Zaremba-Niedzwiedzka K."/>
            <person name="Martijn J."/>
            <person name="Lind A.E."/>
            <person name="van Eijk R."/>
            <person name="Schleper C."/>
            <person name="Guy L."/>
            <person name="Ettema T.J."/>
        </authorList>
    </citation>
    <scope>NUCLEOTIDE SEQUENCE</scope>
</reference>
<dbReference type="AlphaFoldDB" id="A0A0F8XL54"/>
<feature type="non-terminal residue" evidence="1">
    <location>
        <position position="1"/>
    </location>
</feature>